<dbReference type="EMBL" id="CP001085">
    <property type="protein sequence ID" value="ADD79685.1"/>
    <property type="molecule type" value="Genomic_DNA"/>
</dbReference>
<dbReference type="NCBIfam" id="TIGR00158">
    <property type="entry name" value="L9"/>
    <property type="match status" value="1"/>
</dbReference>
<dbReference type="Proteomes" id="UP000001700">
    <property type="component" value="Chromosome"/>
</dbReference>
<keyword evidence="5 7" id="KW-0687">Ribonucleoprotein</keyword>
<dbReference type="SUPFAM" id="SSF55653">
    <property type="entry name" value="Ribosomal protein L9 C-domain"/>
    <property type="match status" value="1"/>
</dbReference>
<evidence type="ECO:0000256" key="1">
    <source>
        <dbReference type="ARBA" id="ARBA00010605"/>
    </source>
</evidence>
<dbReference type="GO" id="GO:0019843">
    <property type="term" value="F:rRNA binding"/>
    <property type="evidence" value="ECO:0007669"/>
    <property type="project" value="UniProtKB-UniRule"/>
</dbReference>
<keyword evidence="3 7" id="KW-0694">RNA-binding</keyword>
<dbReference type="InterPro" id="IPR036791">
    <property type="entry name" value="Ribosomal_bL9_C_sf"/>
</dbReference>
<dbReference type="InterPro" id="IPR020069">
    <property type="entry name" value="Ribosomal_bL9_C"/>
</dbReference>
<dbReference type="InterPro" id="IPR020070">
    <property type="entry name" value="Ribosomal_bL9_N"/>
</dbReference>
<dbReference type="KEGG" id="rip:RIEPE_0260"/>
<organism evidence="9 10">
    <name type="scientific">Riesia pediculicola (strain USDA)</name>
    <dbReference type="NCBI Taxonomy" id="515618"/>
    <lineage>
        <taxon>Bacteria</taxon>
        <taxon>Pseudomonadati</taxon>
        <taxon>Pseudomonadota</taxon>
        <taxon>Gammaproteobacteria</taxon>
        <taxon>Enterobacterales</taxon>
        <taxon>Enterobacteriaceae</taxon>
        <taxon>Candidatus Riesia</taxon>
    </lineage>
</organism>
<evidence type="ECO:0000256" key="7">
    <source>
        <dbReference type="HAMAP-Rule" id="MF_00503"/>
    </source>
</evidence>
<gene>
    <name evidence="7 9" type="primary">rplI</name>
    <name evidence="9" type="ordered locus">RIEPE_0260</name>
</gene>
<dbReference type="eggNOG" id="COG0359">
    <property type="taxonomic scope" value="Bacteria"/>
</dbReference>
<dbReference type="GO" id="GO:0005840">
    <property type="term" value="C:ribosome"/>
    <property type="evidence" value="ECO:0007669"/>
    <property type="project" value="UniProtKB-KW"/>
</dbReference>
<feature type="domain" description="Ribosomal protein L9" evidence="8">
    <location>
        <begin position="14"/>
        <end position="41"/>
    </location>
</feature>
<evidence type="ECO:0000256" key="5">
    <source>
        <dbReference type="ARBA" id="ARBA00023274"/>
    </source>
</evidence>
<dbReference type="InterPro" id="IPR020594">
    <property type="entry name" value="Ribosomal_bL9_bac/chp"/>
</dbReference>
<evidence type="ECO:0000313" key="10">
    <source>
        <dbReference type="Proteomes" id="UP000001700"/>
    </source>
</evidence>
<protein>
    <recommendedName>
        <fullName evidence="6 7">Large ribosomal subunit protein bL9</fullName>
    </recommendedName>
</protein>
<keyword evidence="4 7" id="KW-0689">Ribosomal protein</keyword>
<keyword evidence="2 7" id="KW-0699">rRNA-binding</keyword>
<dbReference type="SUPFAM" id="SSF55658">
    <property type="entry name" value="L9 N-domain-like"/>
    <property type="match status" value="1"/>
</dbReference>
<dbReference type="HOGENOM" id="CLU_078938_4_1_6"/>
<dbReference type="RefSeq" id="WP_013087672.1">
    <property type="nucleotide sequence ID" value="NC_014109.1"/>
</dbReference>
<reference evidence="9" key="1">
    <citation type="submission" date="2008-05" db="EMBL/GenBank/DDBJ databases">
        <title>Genome sequence of Riesia pediculicola USDA.</title>
        <authorList>
            <person name="Kirkness E.F."/>
        </authorList>
    </citation>
    <scope>NUCLEOTIDE SEQUENCE [LARGE SCALE GENOMIC DNA]</scope>
    <source>
        <strain evidence="9">USDA</strain>
    </source>
</reference>
<dbReference type="AlphaFoldDB" id="D4G857"/>
<evidence type="ECO:0000259" key="8">
    <source>
        <dbReference type="PROSITE" id="PS00651"/>
    </source>
</evidence>
<dbReference type="STRING" id="515618.RIEPE_0260"/>
<name>D4G857_RIEPU</name>
<dbReference type="Pfam" id="PF03948">
    <property type="entry name" value="Ribosomal_L9_C"/>
    <property type="match status" value="1"/>
</dbReference>
<keyword evidence="10" id="KW-1185">Reference proteome</keyword>
<comment type="similarity">
    <text evidence="1 7">Belongs to the bacterial ribosomal protein bL9 family.</text>
</comment>
<sequence length="150" mass="17221">MVRVILLKKKNKLGNFGDLLEVRSGYARNYLFPKGLATIATQENIDMIQKEVSSLERKFQLNLIEAEKKAKKISSLKEIKIYVKSKSSGRIFGSVGPLEICKKMKELGFSVRKNEIKIKDGPFRKVGLYRITFVFFQNITSKINLRIVSF</sequence>
<dbReference type="HAMAP" id="MF_00503">
    <property type="entry name" value="Ribosomal_bL9"/>
    <property type="match status" value="1"/>
</dbReference>
<dbReference type="InterPro" id="IPR036935">
    <property type="entry name" value="Ribosomal_bL9_N_sf"/>
</dbReference>
<evidence type="ECO:0000313" key="9">
    <source>
        <dbReference type="EMBL" id="ADD79685.1"/>
    </source>
</evidence>
<comment type="function">
    <text evidence="7">Binds to the 23S rRNA.</text>
</comment>
<proteinExistence type="inferred from homology"/>
<dbReference type="PROSITE" id="PS00651">
    <property type="entry name" value="RIBOSOMAL_L9"/>
    <property type="match status" value="1"/>
</dbReference>
<dbReference type="InterPro" id="IPR000244">
    <property type="entry name" value="Ribosomal_bL9"/>
</dbReference>
<evidence type="ECO:0000256" key="2">
    <source>
        <dbReference type="ARBA" id="ARBA00022730"/>
    </source>
</evidence>
<dbReference type="GO" id="GO:0003735">
    <property type="term" value="F:structural constituent of ribosome"/>
    <property type="evidence" value="ECO:0007669"/>
    <property type="project" value="InterPro"/>
</dbReference>
<dbReference type="GO" id="GO:0006412">
    <property type="term" value="P:translation"/>
    <property type="evidence" value="ECO:0007669"/>
    <property type="project" value="UniProtKB-UniRule"/>
</dbReference>
<accession>D4G857</accession>
<dbReference type="Pfam" id="PF01281">
    <property type="entry name" value="Ribosomal_L9_N"/>
    <property type="match status" value="1"/>
</dbReference>
<evidence type="ECO:0000256" key="6">
    <source>
        <dbReference type="ARBA" id="ARBA00035292"/>
    </source>
</evidence>
<dbReference type="PANTHER" id="PTHR21368">
    <property type="entry name" value="50S RIBOSOMAL PROTEIN L9"/>
    <property type="match status" value="1"/>
</dbReference>
<dbReference type="GO" id="GO:1990904">
    <property type="term" value="C:ribonucleoprotein complex"/>
    <property type="evidence" value="ECO:0007669"/>
    <property type="project" value="UniProtKB-KW"/>
</dbReference>
<dbReference type="Gene3D" id="3.10.430.100">
    <property type="entry name" value="Ribosomal protein L9, C-terminal domain"/>
    <property type="match status" value="1"/>
</dbReference>
<evidence type="ECO:0000256" key="3">
    <source>
        <dbReference type="ARBA" id="ARBA00022884"/>
    </source>
</evidence>
<dbReference type="InterPro" id="IPR009027">
    <property type="entry name" value="Ribosomal_bL9/RNase_H1_N"/>
</dbReference>
<dbReference type="Gene3D" id="3.40.5.10">
    <property type="entry name" value="Ribosomal protein L9, N-terminal domain"/>
    <property type="match status" value="1"/>
</dbReference>
<dbReference type="OrthoDB" id="9788336at2"/>
<evidence type="ECO:0000256" key="4">
    <source>
        <dbReference type="ARBA" id="ARBA00022980"/>
    </source>
</evidence>